<proteinExistence type="predicted"/>
<organism evidence="2 3">
    <name type="scientific">Turneriella parva (strain ATCC BAA-1111 / DSM 21527 / NCTC 11395 / H)</name>
    <name type="common">Leptospira parva</name>
    <dbReference type="NCBI Taxonomy" id="869212"/>
    <lineage>
        <taxon>Bacteria</taxon>
        <taxon>Pseudomonadati</taxon>
        <taxon>Spirochaetota</taxon>
        <taxon>Spirochaetia</taxon>
        <taxon>Leptospirales</taxon>
        <taxon>Leptospiraceae</taxon>
        <taxon>Turneriella</taxon>
    </lineage>
</organism>
<keyword evidence="1" id="KW-1133">Transmembrane helix</keyword>
<dbReference type="EMBL" id="CP002959">
    <property type="protein sequence ID" value="AFM13794.1"/>
    <property type="molecule type" value="Genomic_DNA"/>
</dbReference>
<dbReference type="RefSeq" id="WP_014804294.1">
    <property type="nucleotide sequence ID" value="NC_018020.1"/>
</dbReference>
<evidence type="ECO:0000313" key="2">
    <source>
        <dbReference type="EMBL" id="AFM13794.1"/>
    </source>
</evidence>
<dbReference type="Proteomes" id="UP000006048">
    <property type="component" value="Chromosome"/>
</dbReference>
<keyword evidence="1" id="KW-0812">Transmembrane</keyword>
<feature type="transmembrane region" description="Helical" evidence="1">
    <location>
        <begin position="188"/>
        <end position="207"/>
    </location>
</feature>
<protein>
    <submittedName>
        <fullName evidence="2">Uncharacterized protein</fullName>
    </submittedName>
</protein>
<accession>I4B937</accession>
<sequence length="403" mass="45999">MAGLAAAFDLFRGGLFAEAKAAAQQILADEPQNIWAYYLAAISAAFEPDLKEFENYLAEFEAALLHTPGRPHETDAPLYLHYLKAWHALLARDVEKALWHYLQIADQPEGWLARSLIKKFRKVKEITNPAFHAADYVVLPATLPPPKRPLPAKSPLPAILPQKESTGWQYAKPRQLKLPQIRLAAFSWWRLMIALAFMSVATTGYFYHRYRSARAAEPQVPQLQVADSAAVMPVVDPAKILYRYKTREAIIADFDRAKANLKANKVNQTRYLLLRLLHSNADFQTREKSRLFVGFIPEPDFAAFNDNLRLKDLFEDIRLRRDSLVVIGGELRDAIAEGKGMLYQFIANENGEEYRIHAYRSEIVKEETRSETQGKRTVQVYGRFKGLVGAQQAIYVEALRVWR</sequence>
<evidence type="ECO:0000256" key="1">
    <source>
        <dbReference type="SAM" id="Phobius"/>
    </source>
</evidence>
<dbReference type="OrthoDB" id="357238at2"/>
<keyword evidence="1" id="KW-0472">Membrane</keyword>
<evidence type="ECO:0000313" key="3">
    <source>
        <dbReference type="Proteomes" id="UP000006048"/>
    </source>
</evidence>
<dbReference type="KEGG" id="tpx:Turpa_3155"/>
<keyword evidence="3" id="KW-1185">Reference proteome</keyword>
<dbReference type="HOGENOM" id="CLU_683232_0_0_12"/>
<reference evidence="2 3" key="1">
    <citation type="submission" date="2012-06" db="EMBL/GenBank/DDBJ databases">
        <title>The complete chromosome of genome of Turneriella parva DSM 21527.</title>
        <authorList>
            <consortium name="US DOE Joint Genome Institute (JGI-PGF)"/>
            <person name="Lucas S."/>
            <person name="Han J."/>
            <person name="Lapidus A."/>
            <person name="Bruce D."/>
            <person name="Goodwin L."/>
            <person name="Pitluck S."/>
            <person name="Peters L."/>
            <person name="Kyrpides N."/>
            <person name="Mavromatis K."/>
            <person name="Ivanova N."/>
            <person name="Mikhailova N."/>
            <person name="Chertkov O."/>
            <person name="Detter J.C."/>
            <person name="Tapia R."/>
            <person name="Han C."/>
            <person name="Land M."/>
            <person name="Hauser L."/>
            <person name="Markowitz V."/>
            <person name="Cheng J.-F."/>
            <person name="Hugenholtz P."/>
            <person name="Woyke T."/>
            <person name="Wu D."/>
            <person name="Gronow S."/>
            <person name="Wellnitz S."/>
            <person name="Brambilla E."/>
            <person name="Klenk H.-P."/>
            <person name="Eisen J.A."/>
        </authorList>
    </citation>
    <scope>NUCLEOTIDE SEQUENCE [LARGE SCALE GENOMIC DNA]</scope>
    <source>
        <strain evidence="3">ATCC BAA-1111 / DSM 21527 / NCTC 11395 / H</strain>
    </source>
</reference>
<name>I4B937_TURPD</name>
<dbReference type="AlphaFoldDB" id="I4B937"/>
<dbReference type="STRING" id="869212.Turpa_3155"/>
<gene>
    <name evidence="2" type="ordered locus">Turpa_3155</name>
</gene>